<comment type="function">
    <text evidence="1 10">The globular domain of the protein is located near the polypeptide exit tunnel on the outside of the subunit, while an extended beta-hairpin is found that lines the wall of the exit tunnel in the center of the 70S ribosome.</text>
</comment>
<comment type="function">
    <text evidence="8">This protein binds specifically to 23S rRNA; its binding is stimulated by other ribosomal proteins, e.g. L4, L17, and L20. It is important during the early stages of 50S assembly. It makes multiple contacts with different domains of the 23S rRNA in the assembled 50S subunit and ribosome.</text>
</comment>
<dbReference type="NCBIfam" id="TIGR01044">
    <property type="entry name" value="rplV_bact"/>
    <property type="match status" value="1"/>
</dbReference>
<comment type="subunit">
    <text evidence="3 10 12">Part of the 50S ribosomal subunit.</text>
</comment>
<dbReference type="GO" id="GO:0006412">
    <property type="term" value="P:translation"/>
    <property type="evidence" value="ECO:0007669"/>
    <property type="project" value="UniProtKB-UniRule"/>
</dbReference>
<dbReference type="InterPro" id="IPR036394">
    <property type="entry name" value="Ribosomal_uL22_sf"/>
</dbReference>
<dbReference type="SUPFAM" id="SSF54843">
    <property type="entry name" value="Ribosomal protein L22"/>
    <property type="match status" value="1"/>
</dbReference>
<gene>
    <name evidence="10 14" type="primary">rplV</name>
    <name evidence="14" type="ORF">L7E55_04110</name>
</gene>
<evidence type="ECO:0000256" key="6">
    <source>
        <dbReference type="ARBA" id="ARBA00022980"/>
    </source>
</evidence>
<dbReference type="InterPro" id="IPR047867">
    <property type="entry name" value="Ribosomal_uL22_bac/org-type"/>
</dbReference>
<name>A0A9X4H1F2_9FIRM</name>
<evidence type="ECO:0000256" key="1">
    <source>
        <dbReference type="ARBA" id="ARBA00003478"/>
    </source>
</evidence>
<dbReference type="GO" id="GO:0003735">
    <property type="term" value="F:structural constituent of ribosome"/>
    <property type="evidence" value="ECO:0007669"/>
    <property type="project" value="InterPro"/>
</dbReference>
<evidence type="ECO:0000256" key="5">
    <source>
        <dbReference type="ARBA" id="ARBA00022884"/>
    </source>
</evidence>
<accession>A0A9X4H1F2</accession>
<sequence length="115" mass="12774">MEAKATAKFIRISPRKVRTVVDLIRGKKIQEALAILRYTPKRASEAVTKVVKSAAANAEHNQQADKDELFVTAAYVDQGPTLKRFQARAMGRADVLRKRTSHITVVVGDKKEGRS</sequence>
<evidence type="ECO:0000256" key="2">
    <source>
        <dbReference type="ARBA" id="ARBA00009451"/>
    </source>
</evidence>
<evidence type="ECO:0000256" key="12">
    <source>
        <dbReference type="RuleBase" id="RU004006"/>
    </source>
</evidence>
<comment type="caution">
    <text evidence="14">The sequence shown here is derived from an EMBL/GenBank/DDBJ whole genome shotgun (WGS) entry which is preliminary data.</text>
</comment>
<dbReference type="GO" id="GO:0019843">
    <property type="term" value="F:rRNA binding"/>
    <property type="evidence" value="ECO:0007669"/>
    <property type="project" value="UniProtKB-UniRule"/>
</dbReference>
<evidence type="ECO:0000313" key="15">
    <source>
        <dbReference type="Proteomes" id="UP001154312"/>
    </source>
</evidence>
<evidence type="ECO:0000256" key="3">
    <source>
        <dbReference type="ARBA" id="ARBA00011838"/>
    </source>
</evidence>
<keyword evidence="6 10" id="KW-0689">Ribosomal protein</keyword>
<keyword evidence="5 10" id="KW-0694">RNA-binding</keyword>
<evidence type="ECO:0000313" key="14">
    <source>
        <dbReference type="EMBL" id="MDF9407546.1"/>
    </source>
</evidence>
<organism evidence="14 15">
    <name type="scientific">Pelotomaculum isophthalicicum JI</name>
    <dbReference type="NCBI Taxonomy" id="947010"/>
    <lineage>
        <taxon>Bacteria</taxon>
        <taxon>Bacillati</taxon>
        <taxon>Bacillota</taxon>
        <taxon>Clostridia</taxon>
        <taxon>Eubacteriales</taxon>
        <taxon>Desulfotomaculaceae</taxon>
        <taxon>Pelotomaculum</taxon>
    </lineage>
</organism>
<reference evidence="14" key="1">
    <citation type="submission" date="2022-02" db="EMBL/GenBank/DDBJ databases">
        <authorList>
            <person name="Leng L."/>
        </authorList>
    </citation>
    <scope>NUCLEOTIDE SEQUENCE</scope>
    <source>
        <strain evidence="14">JI</strain>
    </source>
</reference>
<evidence type="ECO:0000256" key="9">
    <source>
        <dbReference type="ARBA" id="ARBA00035207"/>
    </source>
</evidence>
<dbReference type="EMBL" id="JAKOAV010000005">
    <property type="protein sequence ID" value="MDF9407546.1"/>
    <property type="molecule type" value="Genomic_DNA"/>
</dbReference>
<dbReference type="InterPro" id="IPR018260">
    <property type="entry name" value="Ribosomal_uL22_CS"/>
</dbReference>
<proteinExistence type="inferred from homology"/>
<dbReference type="Proteomes" id="UP001154312">
    <property type="component" value="Unassembled WGS sequence"/>
</dbReference>
<dbReference type="FunFam" id="3.90.470.10:FF:000011">
    <property type="entry name" value="50S ribosomal protein L22"/>
    <property type="match status" value="1"/>
</dbReference>
<dbReference type="CDD" id="cd00336">
    <property type="entry name" value="Ribosomal_L22"/>
    <property type="match status" value="1"/>
</dbReference>
<protein>
    <recommendedName>
        <fullName evidence="9 10">Large ribosomal subunit protein uL22</fullName>
    </recommendedName>
</protein>
<dbReference type="InterPro" id="IPR005727">
    <property type="entry name" value="Ribosomal_uL22_bac/chlpt-type"/>
</dbReference>
<evidence type="ECO:0000256" key="13">
    <source>
        <dbReference type="RuleBase" id="RU004008"/>
    </source>
</evidence>
<evidence type="ECO:0000256" key="10">
    <source>
        <dbReference type="HAMAP-Rule" id="MF_01331"/>
    </source>
</evidence>
<evidence type="ECO:0000256" key="8">
    <source>
        <dbReference type="ARBA" id="ARBA00025084"/>
    </source>
</evidence>
<keyword evidence="7 10" id="KW-0687">Ribonucleoprotein</keyword>
<dbReference type="GO" id="GO:0022625">
    <property type="term" value="C:cytosolic large ribosomal subunit"/>
    <property type="evidence" value="ECO:0007669"/>
    <property type="project" value="TreeGrafter"/>
</dbReference>
<evidence type="ECO:0000256" key="4">
    <source>
        <dbReference type="ARBA" id="ARBA00022730"/>
    </source>
</evidence>
<dbReference type="PANTHER" id="PTHR13501">
    <property type="entry name" value="CHLOROPLAST 50S RIBOSOMAL PROTEIN L22-RELATED"/>
    <property type="match status" value="1"/>
</dbReference>
<dbReference type="PANTHER" id="PTHR13501:SF8">
    <property type="entry name" value="LARGE RIBOSOMAL SUBUNIT PROTEIN UL22M"/>
    <property type="match status" value="1"/>
</dbReference>
<keyword evidence="4 10" id="KW-0699">rRNA-binding</keyword>
<dbReference type="Pfam" id="PF00237">
    <property type="entry name" value="Ribosomal_L22"/>
    <property type="match status" value="1"/>
</dbReference>
<dbReference type="HAMAP" id="MF_01331_B">
    <property type="entry name" value="Ribosomal_uL22_B"/>
    <property type="match status" value="1"/>
</dbReference>
<dbReference type="RefSeq" id="WP_277442778.1">
    <property type="nucleotide sequence ID" value="NZ_JAKOAV010000005.1"/>
</dbReference>
<comment type="similarity">
    <text evidence="2 10 11">Belongs to the universal ribosomal protein uL22 family.</text>
</comment>
<dbReference type="PROSITE" id="PS00464">
    <property type="entry name" value="RIBOSOMAL_L22"/>
    <property type="match status" value="1"/>
</dbReference>
<dbReference type="Gene3D" id="3.90.470.10">
    <property type="entry name" value="Ribosomal protein L22/L17"/>
    <property type="match status" value="1"/>
</dbReference>
<evidence type="ECO:0000256" key="7">
    <source>
        <dbReference type="ARBA" id="ARBA00023274"/>
    </source>
</evidence>
<comment type="function">
    <text evidence="10 13">This protein binds specifically to 23S rRNA; its binding is stimulated by other ribosomal proteins, e.g., L4, L17, and L20. It is important during the early stages of 50S assembly. It makes multiple contacts with different domains of the 23S rRNA in the assembled 50S subunit and ribosome.</text>
</comment>
<evidence type="ECO:0000256" key="11">
    <source>
        <dbReference type="RuleBase" id="RU004005"/>
    </source>
</evidence>
<keyword evidence="15" id="KW-1185">Reference proteome</keyword>
<dbReference type="InterPro" id="IPR001063">
    <property type="entry name" value="Ribosomal_uL22"/>
</dbReference>
<dbReference type="AlphaFoldDB" id="A0A9X4H1F2"/>